<protein>
    <submittedName>
        <fullName evidence="6">Outer membrane protein F</fullName>
    </submittedName>
</protein>
<dbReference type="PANTHER" id="PTHR34501:SF2">
    <property type="entry name" value="OUTER MEMBRANE PORIN F-RELATED"/>
    <property type="match status" value="1"/>
</dbReference>
<dbReference type="InterPro" id="IPR033900">
    <property type="entry name" value="Gram_neg_porin_domain"/>
</dbReference>
<reference evidence="6 7" key="1">
    <citation type="submission" date="2012-11" db="EMBL/GenBank/DDBJ databases">
        <authorList>
            <person name="Linke B."/>
        </authorList>
    </citation>
    <scope>NUCLEOTIDE SEQUENCE [LARGE SCALE GENOMIC DNA]</scope>
    <source>
        <strain evidence="7">CFBP 1232</strain>
    </source>
</reference>
<dbReference type="InterPro" id="IPR001897">
    <property type="entry name" value="Porin_gammaproteobac"/>
</dbReference>
<evidence type="ECO:0000256" key="5">
    <source>
        <dbReference type="SAM" id="SignalP"/>
    </source>
</evidence>
<feature type="signal peptide" evidence="5">
    <location>
        <begin position="1"/>
        <end position="22"/>
    </location>
</feature>
<dbReference type="InterPro" id="IPR001702">
    <property type="entry name" value="Porin_Gram-ve"/>
</dbReference>
<evidence type="ECO:0000256" key="1">
    <source>
        <dbReference type="ARBA" id="ARBA00004571"/>
    </source>
</evidence>
<evidence type="ECO:0000313" key="7">
    <source>
        <dbReference type="Proteomes" id="UP000013111"/>
    </source>
</evidence>
<reference evidence="6 7" key="2">
    <citation type="submission" date="2013-04" db="EMBL/GenBank/DDBJ databases">
        <title>Comparative genomics of 12 strains of Erwinia amylovora identifies a pan-genome with a large conserved core and provides insights into host specificity.</title>
        <authorList>
            <person name="Mann R.A."/>
            <person name="Smits T.H.M."/>
            <person name="Buehlmann A."/>
            <person name="Blom J."/>
            <person name="Goesmann A."/>
            <person name="Frey J.E."/>
            <person name="Plummer K.M."/>
            <person name="Beer S.V."/>
            <person name="Luck J."/>
            <person name="Duffy B."/>
            <person name="Rodoni B."/>
        </authorList>
    </citation>
    <scope>NUCLEOTIDE SEQUENCE [LARGE SCALE GENOMIC DNA]</scope>
    <source>
        <strain evidence="7">CFBP 1232</strain>
    </source>
</reference>
<accession>A0A831A3F7</accession>
<dbReference type="AlphaFoldDB" id="A0A831A3F7"/>
<sequence length="357" mass="38735">MMKRCSIALALTALLASTNVVAAEIYNKDGNKLDLNGKVNAGRVFSDDDSNNVDASYARLGFKGETVLGEDFTGYGQWQYQFQLNKSEGSDAVSGDKTRLGFAGLKYGKWGSIDYGRNYGVVYDVLAWTDMLPKFGGDAGNTDGFLAGRATGLATWRNSNFFGLVHGLDVALQYEGKNERTSSQDIAVRRSNGDGYGASVSWTADSGFGVAGTYANLGRTTAQNNASFGKGERAEHWAAAVKYDANQLYLAAMYGNTHNATPIAGGFANKAVNFEAVAQYQFLNGLRPSLAYVTSRGKDIENIGEADLYKYISAGTYYYFNKNFLVYAEYKFNLLKDDNPLGLATDDVTGVGVNYQF</sequence>
<evidence type="ECO:0000256" key="4">
    <source>
        <dbReference type="ARBA" id="ARBA00023136"/>
    </source>
</evidence>
<dbReference type="PRINTS" id="PR00182">
    <property type="entry name" value="ECOLNEIPORIN"/>
</dbReference>
<dbReference type="PANTHER" id="PTHR34501">
    <property type="entry name" value="PROTEIN YDDL-RELATED"/>
    <property type="match status" value="1"/>
</dbReference>
<dbReference type="GeneID" id="97605901"/>
<dbReference type="GO" id="GO:0034220">
    <property type="term" value="P:monoatomic ion transmembrane transport"/>
    <property type="evidence" value="ECO:0007669"/>
    <property type="project" value="InterPro"/>
</dbReference>
<comment type="caution">
    <text evidence="6">The sequence shown here is derived from an EMBL/GenBank/DDBJ whole genome shotgun (WGS) entry which is preliminary data.</text>
</comment>
<dbReference type="InterPro" id="IPR023614">
    <property type="entry name" value="Porin_dom_sf"/>
</dbReference>
<dbReference type="GO" id="GO:0015288">
    <property type="term" value="F:porin activity"/>
    <property type="evidence" value="ECO:0007669"/>
    <property type="project" value="InterPro"/>
</dbReference>
<evidence type="ECO:0000256" key="3">
    <source>
        <dbReference type="ARBA" id="ARBA00022729"/>
    </source>
</evidence>
<dbReference type="RefSeq" id="WP_004157337.1">
    <property type="nucleotide sequence ID" value="NZ_BAYW01000002.1"/>
</dbReference>
<dbReference type="Proteomes" id="UP000013111">
    <property type="component" value="Unassembled WGS sequence"/>
</dbReference>
<dbReference type="SUPFAM" id="SSF56935">
    <property type="entry name" value="Porins"/>
    <property type="match status" value="1"/>
</dbReference>
<keyword evidence="4" id="KW-0472">Membrane</keyword>
<name>A0A831A3F7_ERWAM</name>
<dbReference type="PRINTS" id="PR00183">
    <property type="entry name" value="ECOLIPORIN"/>
</dbReference>
<feature type="chain" id="PRO_5032309751" evidence="5">
    <location>
        <begin position="23"/>
        <end position="357"/>
    </location>
</feature>
<dbReference type="Gene3D" id="2.40.160.10">
    <property type="entry name" value="Porin"/>
    <property type="match status" value="1"/>
</dbReference>
<gene>
    <name evidence="6" type="primary">ompF</name>
    <name evidence="6" type="ORF">BN437_1669</name>
</gene>
<dbReference type="EMBL" id="CAPB01000012">
    <property type="protein sequence ID" value="CCO93604.1"/>
    <property type="molecule type" value="Genomic_DNA"/>
</dbReference>
<comment type="similarity">
    <text evidence="2">Belongs to the Gram-negative porin family.</text>
</comment>
<keyword evidence="3 5" id="KW-0732">Signal</keyword>
<proteinExistence type="inferred from homology"/>
<dbReference type="CDD" id="cd00342">
    <property type="entry name" value="gram_neg_porins"/>
    <property type="match status" value="1"/>
</dbReference>
<dbReference type="InterPro" id="IPR050298">
    <property type="entry name" value="Gram-neg_bact_OMP"/>
</dbReference>
<dbReference type="Pfam" id="PF00267">
    <property type="entry name" value="Porin_1"/>
    <property type="match status" value="1"/>
</dbReference>
<comment type="subcellular location">
    <subcellularLocation>
        <location evidence="1">Cell outer membrane</location>
        <topology evidence="1">Multi-pass membrane protein</topology>
    </subcellularLocation>
</comment>
<organism evidence="6 7">
    <name type="scientific">Erwinia amylovora NBRC 12687 = CFBP 1232</name>
    <dbReference type="NCBI Taxonomy" id="1219359"/>
    <lineage>
        <taxon>Bacteria</taxon>
        <taxon>Pseudomonadati</taxon>
        <taxon>Pseudomonadota</taxon>
        <taxon>Gammaproteobacteria</taxon>
        <taxon>Enterobacterales</taxon>
        <taxon>Erwiniaceae</taxon>
        <taxon>Erwinia</taxon>
    </lineage>
</organism>
<evidence type="ECO:0000313" key="6">
    <source>
        <dbReference type="EMBL" id="CCO93604.1"/>
    </source>
</evidence>
<dbReference type="GO" id="GO:0009279">
    <property type="term" value="C:cell outer membrane"/>
    <property type="evidence" value="ECO:0007669"/>
    <property type="project" value="UniProtKB-SubCell"/>
</dbReference>
<evidence type="ECO:0000256" key="2">
    <source>
        <dbReference type="ARBA" id="ARBA00007539"/>
    </source>
</evidence>